<proteinExistence type="predicted"/>
<dbReference type="GO" id="GO:0008757">
    <property type="term" value="F:S-adenosylmethionine-dependent methyltransferase activity"/>
    <property type="evidence" value="ECO:0007669"/>
    <property type="project" value="InterPro"/>
</dbReference>
<dbReference type="RefSeq" id="WP_182556942.1">
    <property type="nucleotide sequence ID" value="NZ_BPRF01000049.1"/>
</dbReference>
<dbReference type="InterPro" id="IPR013216">
    <property type="entry name" value="Methyltransf_11"/>
</dbReference>
<keyword evidence="2" id="KW-0489">Methyltransferase</keyword>
<organism evidence="2 3">
    <name type="scientific">Methylorubrum thiocyanatum</name>
    <dbReference type="NCBI Taxonomy" id="47958"/>
    <lineage>
        <taxon>Bacteria</taxon>
        <taxon>Pseudomonadati</taxon>
        <taxon>Pseudomonadota</taxon>
        <taxon>Alphaproteobacteria</taxon>
        <taxon>Hyphomicrobiales</taxon>
        <taxon>Methylobacteriaceae</taxon>
        <taxon>Methylorubrum</taxon>
    </lineage>
</organism>
<accession>A0AA40S851</accession>
<gene>
    <name evidence="2" type="ORF">HNR51_005385</name>
</gene>
<comment type="caution">
    <text evidence="2">The sequence shown here is derived from an EMBL/GenBank/DDBJ whole genome shotgun (WGS) entry which is preliminary data.</text>
</comment>
<dbReference type="InterPro" id="IPR029063">
    <property type="entry name" value="SAM-dependent_MTases_sf"/>
</dbReference>
<dbReference type="GO" id="GO:0032259">
    <property type="term" value="P:methylation"/>
    <property type="evidence" value="ECO:0007669"/>
    <property type="project" value="UniProtKB-KW"/>
</dbReference>
<evidence type="ECO:0000313" key="2">
    <source>
        <dbReference type="EMBL" id="MBA8916264.1"/>
    </source>
</evidence>
<reference evidence="2 3" key="1">
    <citation type="submission" date="2020-08" db="EMBL/GenBank/DDBJ databases">
        <title>Genomic Encyclopedia of Type Strains, Phase IV (KMG-IV): sequencing the most valuable type-strain genomes for metagenomic binning, comparative biology and taxonomic classification.</title>
        <authorList>
            <person name="Goeker M."/>
        </authorList>
    </citation>
    <scope>NUCLEOTIDE SEQUENCE [LARGE SCALE GENOMIC DNA]</scope>
    <source>
        <strain evidence="2 3">DSM 11490</strain>
    </source>
</reference>
<dbReference type="Proteomes" id="UP000543554">
    <property type="component" value="Unassembled WGS sequence"/>
</dbReference>
<keyword evidence="2" id="KW-0808">Transferase</keyword>
<dbReference type="EMBL" id="JACJIB010000021">
    <property type="protein sequence ID" value="MBA8916264.1"/>
    <property type="molecule type" value="Genomic_DNA"/>
</dbReference>
<name>A0AA40S851_9HYPH</name>
<dbReference type="SUPFAM" id="SSF53335">
    <property type="entry name" value="S-adenosyl-L-methionine-dependent methyltransferases"/>
    <property type="match status" value="1"/>
</dbReference>
<evidence type="ECO:0000259" key="1">
    <source>
        <dbReference type="Pfam" id="PF08241"/>
    </source>
</evidence>
<evidence type="ECO:0000313" key="3">
    <source>
        <dbReference type="Proteomes" id="UP000543554"/>
    </source>
</evidence>
<keyword evidence="3" id="KW-1185">Reference proteome</keyword>
<dbReference type="AlphaFoldDB" id="A0AA40S851"/>
<protein>
    <submittedName>
        <fullName evidence="2">SAM-dependent methyltransferase</fullName>
    </submittedName>
</protein>
<sequence>MSNMSQEKNPSNFHFETAGRCPICEKEVTFSSSDPWLRDHFVCHSCPGGSLPRERALMLSLRRHFPNWRDLDIHESSPGRNGASVVIKRDCRNYIESQFFIGVTPGEFVDGVRCENLESTTFPDESLDIIITQDVLEHVNMPSSVFQDCARVLRHGGAHLFTAPTYKNLDLTLRRALYKESEVEHYFSPEYHGNPIDPNGSLVTFHYGYDLPNLIREWSGLDVEVSRFSDAYHGIIGEHLEVYVAWKR</sequence>
<dbReference type="Gene3D" id="3.40.50.150">
    <property type="entry name" value="Vaccinia Virus protein VP39"/>
    <property type="match status" value="1"/>
</dbReference>
<dbReference type="Pfam" id="PF08241">
    <property type="entry name" value="Methyltransf_11"/>
    <property type="match status" value="1"/>
</dbReference>
<feature type="domain" description="Methyltransferase type 11" evidence="1">
    <location>
        <begin position="112"/>
        <end position="160"/>
    </location>
</feature>